<reference evidence="9" key="2">
    <citation type="submission" date="2025-08" db="UniProtKB">
        <authorList>
            <consortium name="Ensembl"/>
        </authorList>
    </citation>
    <scope>IDENTIFICATION</scope>
</reference>
<dbReference type="PROSITE" id="PS50102">
    <property type="entry name" value="RRM"/>
    <property type="match status" value="3"/>
</dbReference>
<evidence type="ECO:0000256" key="3">
    <source>
        <dbReference type="ARBA" id="ARBA00022737"/>
    </source>
</evidence>
<dbReference type="InterPro" id="IPR021790">
    <property type="entry name" value="PTBP1-like_RRM2"/>
</dbReference>
<dbReference type="FunFam" id="3.30.70.330:FF:000036">
    <property type="entry name" value="polypyrimidine tract-binding protein 1 isoform X2"/>
    <property type="match status" value="1"/>
</dbReference>
<organism evidence="9 10">
    <name type="scientific">Sphaeramia orbicularis</name>
    <name type="common">orbiculate cardinalfish</name>
    <dbReference type="NCBI Taxonomy" id="375764"/>
    <lineage>
        <taxon>Eukaryota</taxon>
        <taxon>Metazoa</taxon>
        <taxon>Chordata</taxon>
        <taxon>Craniata</taxon>
        <taxon>Vertebrata</taxon>
        <taxon>Euteleostomi</taxon>
        <taxon>Actinopterygii</taxon>
        <taxon>Neopterygii</taxon>
        <taxon>Teleostei</taxon>
        <taxon>Neoteleostei</taxon>
        <taxon>Acanthomorphata</taxon>
        <taxon>Gobiaria</taxon>
        <taxon>Kurtiformes</taxon>
        <taxon>Apogonoidei</taxon>
        <taxon>Apogonidae</taxon>
        <taxon>Apogoninae</taxon>
        <taxon>Sphaeramia</taxon>
    </lineage>
</organism>
<dbReference type="SMART" id="SM00360">
    <property type="entry name" value="RRM"/>
    <property type="match status" value="4"/>
</dbReference>
<dbReference type="AlphaFoldDB" id="A0A673BC37"/>
<keyword evidence="5" id="KW-0007">Acetylation</keyword>
<accession>A0A673BC37</accession>
<name>A0A673BC37_9TELE</name>
<feature type="domain" description="RRM" evidence="8">
    <location>
        <begin position="147"/>
        <end position="223"/>
    </location>
</feature>
<dbReference type="InterPro" id="IPR006536">
    <property type="entry name" value="HnRNP-L/PTB"/>
</dbReference>
<keyword evidence="3" id="KW-0677">Repeat</keyword>
<reference evidence="9" key="1">
    <citation type="submission" date="2019-06" db="EMBL/GenBank/DDBJ databases">
        <authorList>
            <consortium name="Wellcome Sanger Institute Data Sharing"/>
        </authorList>
    </citation>
    <scope>NUCLEOTIDE SEQUENCE [LARGE SCALE GENOMIC DNA]</scope>
</reference>
<protein>
    <submittedName>
        <fullName evidence="9">Polypyrimidine tract-binding protein 2-like</fullName>
    </submittedName>
</protein>
<evidence type="ECO:0000256" key="5">
    <source>
        <dbReference type="ARBA" id="ARBA00022990"/>
    </source>
</evidence>
<evidence type="ECO:0000313" key="10">
    <source>
        <dbReference type="Proteomes" id="UP000472271"/>
    </source>
</evidence>
<evidence type="ECO:0000256" key="4">
    <source>
        <dbReference type="ARBA" id="ARBA00022884"/>
    </source>
</evidence>
<dbReference type="FunFam" id="3.30.70.330:FF:000032">
    <property type="entry name" value="Polypyrimidine tract-binding protein 2 isoform 1"/>
    <property type="match status" value="1"/>
</dbReference>
<reference evidence="9" key="3">
    <citation type="submission" date="2025-09" db="UniProtKB">
        <authorList>
            <consortium name="Ensembl"/>
        </authorList>
    </citation>
    <scope>IDENTIFICATION</scope>
</reference>
<dbReference type="GO" id="GO:0006397">
    <property type="term" value="P:mRNA processing"/>
    <property type="evidence" value="ECO:0007669"/>
    <property type="project" value="UniProtKB-KW"/>
</dbReference>
<keyword evidence="2" id="KW-0507">mRNA processing</keyword>
<keyword evidence="10" id="KW-1185">Reference proteome</keyword>
<dbReference type="Ensembl" id="ENSSORT00005041067.1">
    <property type="protein sequence ID" value="ENSSORP00005040031.1"/>
    <property type="gene ID" value="ENSSORG00005016880.1"/>
</dbReference>
<dbReference type="FunFam" id="3.30.70.330:FF:000018">
    <property type="entry name" value="Polypyrimidine tract-binding protein 2 isoform 1"/>
    <property type="match status" value="1"/>
</dbReference>
<feature type="domain" description="RRM" evidence="8">
    <location>
        <begin position="431"/>
        <end position="505"/>
    </location>
</feature>
<evidence type="ECO:0000313" key="9">
    <source>
        <dbReference type="Ensembl" id="ENSSORP00005040031.1"/>
    </source>
</evidence>
<dbReference type="CDD" id="cd12783">
    <property type="entry name" value="RRM2_PTBP2"/>
    <property type="match status" value="1"/>
</dbReference>
<dbReference type="SUPFAM" id="SSF54928">
    <property type="entry name" value="RNA-binding domain, RBD"/>
    <property type="match status" value="4"/>
</dbReference>
<keyword evidence="4 7" id="KW-0694">RNA-binding</keyword>
<evidence type="ECO:0000256" key="1">
    <source>
        <dbReference type="ARBA" id="ARBA00022553"/>
    </source>
</evidence>
<dbReference type="GO" id="GO:0003723">
    <property type="term" value="F:RNA binding"/>
    <property type="evidence" value="ECO:0007669"/>
    <property type="project" value="UniProtKB-UniRule"/>
</dbReference>
<dbReference type="InterPro" id="IPR035979">
    <property type="entry name" value="RBD_domain_sf"/>
</dbReference>
<evidence type="ECO:0000256" key="2">
    <source>
        <dbReference type="ARBA" id="ARBA00022664"/>
    </source>
</evidence>
<keyword evidence="6" id="KW-0508">mRNA splicing</keyword>
<dbReference type="InterPro" id="IPR012677">
    <property type="entry name" value="Nucleotide-bd_a/b_plait_sf"/>
</dbReference>
<sequence>CDGVGVLVNGASNGSDSKKLRVEEAPPSRVLHIRKLPNEATDTEVIALGLPFGKVTNILTLKGKNQAFLEMGTEEAAITMVNYYSTVTPHVRNIPVFIQYSNHKELKTDSANQRTQAVLQAVSVVQSGGSPSTDVQEVLGAASSPVLRIIIDNMFYPVTLDVLQQIFSKFGTVMKIITFTKNNQFQALLQFSDPANAQQAKLALDGQNIYNSCCTLRIDFSKLVNLNVKYNNDKSRDYTRPELPAGDGQPTIDPGVAAAFSKDSSSLLGKIPAGSQTHFLSGSTFRALNPLSAAAAAAAAAGRVALAGQAGSSGVLLVSNLNEEMVTPQSLFTLFGVYGDVQRVKILYNKKDSALIQMSDANQAQLAMSHLNGQKMYGKIIRVTLSKHQTVALPRDGLDDQGLTKDYANSPLHRFKKPGSKNFQNIFPPSATLHLSNIPQDVTEDDLRLLFSNAGGTVKAFKFFQDRKMALIQMSTVEEAIQALIDLHNYNMGGSQHLRVSFSKSTI</sequence>
<dbReference type="Proteomes" id="UP000472271">
    <property type="component" value="Chromosome 20"/>
</dbReference>
<dbReference type="GO" id="GO:0005634">
    <property type="term" value="C:nucleus"/>
    <property type="evidence" value="ECO:0007669"/>
    <property type="project" value="InterPro"/>
</dbReference>
<dbReference type="GO" id="GO:0008380">
    <property type="term" value="P:RNA splicing"/>
    <property type="evidence" value="ECO:0007669"/>
    <property type="project" value="UniProtKB-KW"/>
</dbReference>
<evidence type="ECO:0000256" key="6">
    <source>
        <dbReference type="ARBA" id="ARBA00023187"/>
    </source>
</evidence>
<evidence type="ECO:0000259" key="8">
    <source>
        <dbReference type="PROSITE" id="PS50102"/>
    </source>
</evidence>
<dbReference type="Pfam" id="PF00076">
    <property type="entry name" value="RRM_1"/>
    <property type="match status" value="1"/>
</dbReference>
<gene>
    <name evidence="9" type="primary">LOC115411271</name>
</gene>
<dbReference type="PANTHER" id="PTHR15592">
    <property type="entry name" value="MATRIN 3/NUCLEAR PROTEIN 220-RELATED"/>
    <property type="match status" value="1"/>
</dbReference>
<evidence type="ECO:0000256" key="7">
    <source>
        <dbReference type="PROSITE-ProRule" id="PRU00176"/>
    </source>
</evidence>
<keyword evidence="1" id="KW-0597">Phosphoprotein</keyword>
<dbReference type="Pfam" id="PF13893">
    <property type="entry name" value="RRM_5"/>
    <property type="match status" value="1"/>
</dbReference>
<dbReference type="InterPro" id="IPR000504">
    <property type="entry name" value="RRM_dom"/>
</dbReference>
<proteinExistence type="predicted"/>
<dbReference type="Gene3D" id="3.30.70.330">
    <property type="match status" value="4"/>
</dbReference>
<feature type="domain" description="RRM" evidence="8">
    <location>
        <begin position="314"/>
        <end position="388"/>
    </location>
</feature>
<dbReference type="NCBIfam" id="TIGR01649">
    <property type="entry name" value="hnRNP-L_PTB"/>
    <property type="match status" value="1"/>
</dbReference>
<dbReference type="FunFam" id="3.30.70.330:FF:000341">
    <property type="entry name" value="Hephaestus, isoform C"/>
    <property type="match status" value="1"/>
</dbReference>
<dbReference type="Pfam" id="PF11835">
    <property type="entry name" value="RRM_8"/>
    <property type="match status" value="1"/>
</dbReference>